<dbReference type="EMBL" id="BSBO01000008">
    <property type="protein sequence ID" value="GLG03912.1"/>
    <property type="molecule type" value="Genomic_DNA"/>
</dbReference>
<organism evidence="2 3">
    <name type="scientific">Sellimonas catena</name>
    <dbReference type="NCBI Taxonomy" id="2994035"/>
    <lineage>
        <taxon>Bacteria</taxon>
        <taxon>Bacillati</taxon>
        <taxon>Bacillota</taxon>
        <taxon>Clostridia</taxon>
        <taxon>Lachnospirales</taxon>
        <taxon>Lachnospiraceae</taxon>
        <taxon>Sellimonas</taxon>
    </lineage>
</organism>
<dbReference type="Proteomes" id="UP001145094">
    <property type="component" value="Unassembled WGS sequence"/>
</dbReference>
<dbReference type="RefSeq" id="WP_087168199.1">
    <property type="nucleotide sequence ID" value="NZ_BSBO01000008.1"/>
</dbReference>
<dbReference type="AlphaFoldDB" id="A0A9W6CAB9"/>
<gene>
    <name evidence="1" type="ORF">Selli1_10860</name>
    <name evidence="2" type="ORF">Selli2_17900</name>
</gene>
<reference evidence="2 4" key="5">
    <citation type="journal article" date="2023" name="Int. J. Syst. Evol. Microbiol.">
        <title>Sellimonas catena sp. nov., isolated from human faeces.</title>
        <authorList>
            <person name="Hisatomi A."/>
            <person name="Ohkuma M."/>
            <person name="Sakamoto M."/>
        </authorList>
    </citation>
    <scope>NUCLEOTIDE SEQUENCE</scope>
    <source>
        <strain evidence="1 4">12EGH17</strain>
        <strain evidence="2">18CBH55</strain>
    </source>
</reference>
<comment type="caution">
    <text evidence="2">The sequence shown here is derived from an EMBL/GenBank/DDBJ whole genome shotgun (WGS) entry which is preliminary data.</text>
</comment>
<protein>
    <submittedName>
        <fullName evidence="2">Uncharacterized protein</fullName>
    </submittedName>
</protein>
<reference evidence="2" key="3">
    <citation type="submission" date="2022-11" db="EMBL/GenBank/DDBJ databases">
        <title>Draft genome sequence of Sellimonas catena strain 18CBH55.</title>
        <authorList>
            <person name="Atsushi H."/>
            <person name="Moriya O."/>
            <person name="Mitsuo S."/>
        </authorList>
    </citation>
    <scope>NUCLEOTIDE SEQUENCE</scope>
    <source>
        <strain evidence="2">18CBH55</strain>
    </source>
</reference>
<reference evidence="2" key="4">
    <citation type="submission" date="2022-11" db="EMBL/GenBank/DDBJ databases">
        <title>Draft genome sequence of Sellimonas catena strain 18CBH55.</title>
        <authorList>
            <person name="Hisatomi A."/>
            <person name="Ohkuma M."/>
            <person name="Sakamoto M."/>
        </authorList>
    </citation>
    <scope>NUCLEOTIDE SEQUENCE</scope>
    <source>
        <strain evidence="2">18CBH55</strain>
    </source>
</reference>
<keyword evidence="4" id="KW-1185">Reference proteome</keyword>
<dbReference type="Proteomes" id="UP001145145">
    <property type="component" value="Unassembled WGS sequence"/>
</dbReference>
<dbReference type="EMBL" id="BSCH01000010">
    <property type="protein sequence ID" value="GLG90363.1"/>
    <property type="molecule type" value="Genomic_DNA"/>
</dbReference>
<proteinExistence type="predicted"/>
<evidence type="ECO:0000313" key="3">
    <source>
        <dbReference type="Proteomes" id="UP001145094"/>
    </source>
</evidence>
<reference evidence="1" key="2">
    <citation type="submission" date="2022-11" db="EMBL/GenBank/DDBJ databases">
        <title>Draft genome sequence of Sellimonas catena strain 12EGH17.</title>
        <authorList>
            <person name="Hisatomi A."/>
            <person name="Ohkuma M."/>
            <person name="Sakamoto M."/>
        </authorList>
    </citation>
    <scope>NUCLEOTIDE SEQUENCE</scope>
    <source>
        <strain evidence="1">12EGH17</strain>
    </source>
</reference>
<evidence type="ECO:0000313" key="1">
    <source>
        <dbReference type="EMBL" id="GLG03912.1"/>
    </source>
</evidence>
<name>A0A9W6CAB9_9FIRM</name>
<evidence type="ECO:0000313" key="4">
    <source>
        <dbReference type="Proteomes" id="UP001145145"/>
    </source>
</evidence>
<accession>A0A9W6CAB9</accession>
<evidence type="ECO:0000313" key="2">
    <source>
        <dbReference type="EMBL" id="GLG90363.1"/>
    </source>
</evidence>
<reference evidence="1" key="1">
    <citation type="submission" date="2022-11" db="EMBL/GenBank/DDBJ databases">
        <title>Draft genome sequence of Sellimonas catena strain 12EGH17.</title>
        <authorList>
            <person name="Atsushi H."/>
            <person name="Moriya O."/>
            <person name="Mitsuo S."/>
        </authorList>
    </citation>
    <scope>NUCLEOTIDE SEQUENCE</scope>
    <source>
        <strain evidence="1">12EGH17</strain>
    </source>
</reference>
<sequence length="98" mass="11804">MYEDGAAVLQMKKVFLKDEKYNRKKYMTRIKNYDPQQEEMTLYTSRGDVDEFSLDAVYECIFEVKEGRFGCEGVIRKRFRSQEKDQVVFRIQNGFYKV</sequence>